<protein>
    <recommendedName>
        <fullName evidence="2">HTH cro/C1-type domain-containing protein</fullName>
    </recommendedName>
</protein>
<dbReference type="Pfam" id="PF01381">
    <property type="entry name" value="HTH_3"/>
    <property type="match status" value="1"/>
</dbReference>
<evidence type="ECO:0000313" key="4">
    <source>
        <dbReference type="Proteomes" id="UP000642748"/>
    </source>
</evidence>
<dbReference type="InterPro" id="IPR001387">
    <property type="entry name" value="Cro/C1-type_HTH"/>
</dbReference>
<dbReference type="SUPFAM" id="SSF47413">
    <property type="entry name" value="lambda repressor-like DNA-binding domains"/>
    <property type="match status" value="1"/>
</dbReference>
<sequence length="185" mass="20684">MQPLYTANFEPSVGHSEVSHERDGSPPRFGHPSAGTYLGRVRDTPSRHQAFAAFVRKALDDARSTRAWNGSEVARRTGISRQTINRWVRGDWSNDPEPARVVAFCEGLGIKPTIAFGILGWDRSAPARPTPAPPPMDPDVEALLRRLMDPAVSESEKYHIRETVRYLAYRPSVPDDPSKRQRRAG</sequence>
<feature type="region of interest" description="Disordered" evidence="1">
    <location>
        <begin position="1"/>
        <end position="34"/>
    </location>
</feature>
<organism evidence="3 4">
    <name type="scientific">Rugosimonospora africana</name>
    <dbReference type="NCBI Taxonomy" id="556532"/>
    <lineage>
        <taxon>Bacteria</taxon>
        <taxon>Bacillati</taxon>
        <taxon>Actinomycetota</taxon>
        <taxon>Actinomycetes</taxon>
        <taxon>Micromonosporales</taxon>
        <taxon>Micromonosporaceae</taxon>
        <taxon>Rugosimonospora</taxon>
    </lineage>
</organism>
<feature type="domain" description="HTH cro/C1-type" evidence="2">
    <location>
        <begin position="58"/>
        <end position="115"/>
    </location>
</feature>
<reference evidence="3" key="1">
    <citation type="submission" date="2021-01" db="EMBL/GenBank/DDBJ databases">
        <title>Whole genome shotgun sequence of Rugosimonospora africana NBRC 104875.</title>
        <authorList>
            <person name="Komaki H."/>
            <person name="Tamura T."/>
        </authorList>
    </citation>
    <scope>NUCLEOTIDE SEQUENCE</scope>
    <source>
        <strain evidence="3">NBRC 104875</strain>
    </source>
</reference>
<dbReference type="InterPro" id="IPR010982">
    <property type="entry name" value="Lambda_DNA-bd_dom_sf"/>
</dbReference>
<dbReference type="AlphaFoldDB" id="A0A8J3QKI3"/>
<name>A0A8J3QKI3_9ACTN</name>
<keyword evidence="4" id="KW-1185">Reference proteome</keyword>
<dbReference type="GO" id="GO:0003677">
    <property type="term" value="F:DNA binding"/>
    <property type="evidence" value="ECO:0007669"/>
    <property type="project" value="InterPro"/>
</dbReference>
<dbReference type="Proteomes" id="UP000642748">
    <property type="component" value="Unassembled WGS sequence"/>
</dbReference>
<proteinExistence type="predicted"/>
<dbReference type="Gene3D" id="1.10.260.40">
    <property type="entry name" value="lambda repressor-like DNA-binding domains"/>
    <property type="match status" value="1"/>
</dbReference>
<dbReference type="CDD" id="cd00093">
    <property type="entry name" value="HTH_XRE"/>
    <property type="match status" value="1"/>
</dbReference>
<dbReference type="EMBL" id="BONZ01000009">
    <property type="protein sequence ID" value="GIH12660.1"/>
    <property type="molecule type" value="Genomic_DNA"/>
</dbReference>
<evidence type="ECO:0000259" key="2">
    <source>
        <dbReference type="SMART" id="SM00530"/>
    </source>
</evidence>
<evidence type="ECO:0000256" key="1">
    <source>
        <dbReference type="SAM" id="MobiDB-lite"/>
    </source>
</evidence>
<gene>
    <name evidence="3" type="ORF">Raf01_08320</name>
</gene>
<evidence type="ECO:0000313" key="3">
    <source>
        <dbReference type="EMBL" id="GIH12660.1"/>
    </source>
</evidence>
<accession>A0A8J3QKI3</accession>
<dbReference type="SMART" id="SM00530">
    <property type="entry name" value="HTH_XRE"/>
    <property type="match status" value="1"/>
</dbReference>
<comment type="caution">
    <text evidence="3">The sequence shown here is derived from an EMBL/GenBank/DDBJ whole genome shotgun (WGS) entry which is preliminary data.</text>
</comment>